<dbReference type="InterPro" id="IPR026992">
    <property type="entry name" value="DIOX_N"/>
</dbReference>
<comment type="cofactor">
    <cofactor evidence="1">
        <name>L-ascorbate</name>
        <dbReference type="ChEBI" id="CHEBI:38290"/>
    </cofactor>
</comment>
<accession>A0A9W7HYJ5</accession>
<protein>
    <submittedName>
        <fullName evidence="9">Scopoletin 8- Hydroxylase</fullName>
    </submittedName>
</protein>
<evidence type="ECO:0000256" key="5">
    <source>
        <dbReference type="ARBA" id="ARBA00023002"/>
    </source>
</evidence>
<evidence type="ECO:0000259" key="8">
    <source>
        <dbReference type="PROSITE" id="PS51471"/>
    </source>
</evidence>
<dbReference type="InterPro" id="IPR027443">
    <property type="entry name" value="IPNS-like_sf"/>
</dbReference>
<keyword evidence="6 7" id="KW-0408">Iron</keyword>
<comment type="similarity">
    <text evidence="2 7">Belongs to the iron/ascorbate-dependent oxidoreductase family.</text>
</comment>
<dbReference type="GO" id="GO:0046872">
    <property type="term" value="F:metal ion binding"/>
    <property type="evidence" value="ECO:0007669"/>
    <property type="project" value="UniProtKB-KW"/>
</dbReference>
<dbReference type="InterPro" id="IPR005123">
    <property type="entry name" value="Oxoglu/Fe-dep_dioxygenase_dom"/>
</dbReference>
<keyword evidence="4" id="KW-0223">Dioxygenase</keyword>
<dbReference type="Pfam" id="PF03171">
    <property type="entry name" value="2OG-FeII_Oxy"/>
    <property type="match status" value="1"/>
</dbReference>
<dbReference type="PANTHER" id="PTHR10209:SF753">
    <property type="entry name" value="FERULOYL COA ORTHO-HYDROXYLASE 2-LIKE"/>
    <property type="match status" value="1"/>
</dbReference>
<evidence type="ECO:0000256" key="1">
    <source>
        <dbReference type="ARBA" id="ARBA00001961"/>
    </source>
</evidence>
<dbReference type="OrthoDB" id="288590at2759"/>
<evidence type="ECO:0000256" key="2">
    <source>
        <dbReference type="ARBA" id="ARBA00008056"/>
    </source>
</evidence>
<gene>
    <name evidence="9" type="ORF">HRI_002208400</name>
</gene>
<feature type="domain" description="Fe2OG dioxygenase" evidence="8">
    <location>
        <begin position="196"/>
        <end position="309"/>
    </location>
</feature>
<evidence type="ECO:0000256" key="4">
    <source>
        <dbReference type="ARBA" id="ARBA00022964"/>
    </source>
</evidence>
<name>A0A9W7HYJ5_HIBTR</name>
<organism evidence="9 10">
    <name type="scientific">Hibiscus trionum</name>
    <name type="common">Flower of an hour</name>
    <dbReference type="NCBI Taxonomy" id="183268"/>
    <lineage>
        <taxon>Eukaryota</taxon>
        <taxon>Viridiplantae</taxon>
        <taxon>Streptophyta</taxon>
        <taxon>Embryophyta</taxon>
        <taxon>Tracheophyta</taxon>
        <taxon>Spermatophyta</taxon>
        <taxon>Magnoliopsida</taxon>
        <taxon>eudicotyledons</taxon>
        <taxon>Gunneridae</taxon>
        <taxon>Pentapetalae</taxon>
        <taxon>rosids</taxon>
        <taxon>malvids</taxon>
        <taxon>Malvales</taxon>
        <taxon>Malvaceae</taxon>
        <taxon>Malvoideae</taxon>
        <taxon>Hibiscus</taxon>
    </lineage>
</organism>
<keyword evidence="5 7" id="KW-0560">Oxidoreductase</keyword>
<dbReference type="InterPro" id="IPR044861">
    <property type="entry name" value="IPNS-like_FE2OG_OXY"/>
</dbReference>
<evidence type="ECO:0000256" key="7">
    <source>
        <dbReference type="RuleBase" id="RU003682"/>
    </source>
</evidence>
<dbReference type="GO" id="GO:0051213">
    <property type="term" value="F:dioxygenase activity"/>
    <property type="evidence" value="ECO:0007669"/>
    <property type="project" value="UniProtKB-KW"/>
</dbReference>
<evidence type="ECO:0000256" key="6">
    <source>
        <dbReference type="ARBA" id="ARBA00023004"/>
    </source>
</evidence>
<reference evidence="9" key="1">
    <citation type="submission" date="2023-05" db="EMBL/GenBank/DDBJ databases">
        <title>Genome and transcriptome analyses reveal genes involved in the formation of fine ridges on petal epidermal cells in Hibiscus trionum.</title>
        <authorList>
            <person name="Koshimizu S."/>
            <person name="Masuda S."/>
            <person name="Ishii T."/>
            <person name="Shirasu K."/>
            <person name="Hoshino A."/>
            <person name="Arita M."/>
        </authorList>
    </citation>
    <scope>NUCLEOTIDE SEQUENCE</scope>
    <source>
        <strain evidence="9">Hamamatsu line</strain>
    </source>
</reference>
<evidence type="ECO:0000313" key="9">
    <source>
        <dbReference type="EMBL" id="GMI85391.1"/>
    </source>
</evidence>
<proteinExistence type="inferred from homology"/>
<sequence>MAPNLDDANSVFDFVVKEGNGIKGLVDSGLSKVPGVYVQPPNERIDKENAIKLELPPIDLSKLDDEVGEQIVRAAETLGFFQVINHGVPLHLLESLKESAHKFFSLPAERKAVYLAPVSPTPLVKYSTSYLPEKEKVLGWKDYILMKYTDDEEALRYWPEEIKDVLLEYLKSSIILVKKLLGVLLGNLGVKSDDPMIDVLIGRKMLSMILYPICPNPDLTIGIGRHSDIGMLTVLLQDEVGGLYVKTEPGMGYENKVEWIEIPSIPGALVINVADMLQVLSNGKYKSAEHAVRNTSTNSRVSVPVFTMPIETAKIAPLPQMVAKDGIARYREFAYGDYMNIIFQNALNGKKSLDFAKIA</sequence>
<dbReference type="AlphaFoldDB" id="A0A9W7HYJ5"/>
<keyword evidence="10" id="KW-1185">Reference proteome</keyword>
<dbReference type="Pfam" id="PF14226">
    <property type="entry name" value="DIOX_N"/>
    <property type="match status" value="1"/>
</dbReference>
<evidence type="ECO:0000313" key="10">
    <source>
        <dbReference type="Proteomes" id="UP001165190"/>
    </source>
</evidence>
<evidence type="ECO:0000256" key="3">
    <source>
        <dbReference type="ARBA" id="ARBA00022723"/>
    </source>
</evidence>
<dbReference type="SUPFAM" id="SSF51197">
    <property type="entry name" value="Clavaminate synthase-like"/>
    <property type="match status" value="1"/>
</dbReference>
<dbReference type="Gene3D" id="2.60.120.330">
    <property type="entry name" value="B-lactam Antibiotic, Isopenicillin N Synthase, Chain"/>
    <property type="match status" value="1"/>
</dbReference>
<dbReference type="Proteomes" id="UP001165190">
    <property type="component" value="Unassembled WGS sequence"/>
</dbReference>
<dbReference type="PANTHER" id="PTHR10209">
    <property type="entry name" value="OXIDOREDUCTASE, 2OG-FE II OXYGENASE FAMILY PROTEIN"/>
    <property type="match status" value="1"/>
</dbReference>
<dbReference type="PROSITE" id="PS51471">
    <property type="entry name" value="FE2OG_OXY"/>
    <property type="match status" value="1"/>
</dbReference>
<comment type="caution">
    <text evidence="9">The sequence shown here is derived from an EMBL/GenBank/DDBJ whole genome shotgun (WGS) entry which is preliminary data.</text>
</comment>
<dbReference type="EMBL" id="BSYR01000020">
    <property type="protein sequence ID" value="GMI85391.1"/>
    <property type="molecule type" value="Genomic_DNA"/>
</dbReference>
<keyword evidence="3 7" id="KW-0479">Metal-binding</keyword>
<dbReference type="FunFam" id="2.60.120.330:FF:000023">
    <property type="entry name" value="Feruloyl CoA ortho-hydroxylase 1"/>
    <property type="match status" value="1"/>
</dbReference>
<dbReference type="GO" id="GO:0009805">
    <property type="term" value="P:coumarin biosynthetic process"/>
    <property type="evidence" value="ECO:0007669"/>
    <property type="project" value="UniProtKB-ARBA"/>
</dbReference>